<sequence>MSRYAAARPKRAGEAFARAHHGEYKDDVGPVANKKVKFDVRNPSALAPSAGDGDDAEEDHVLAADVIASSGRATKRGAVNIDGYDSDSDNETFQARAEAREAQGGGENVRLGDVMDSYTGKQSRPAQDDDEEVDMFADEDDDDAGKGVKPGVSKHGRKNKEVRFLQEVEGAEQASKSGGTIRLDDQESTDDEDGIALAIEEEGVDEEVGMGGLKKHAPKIDAFNMRDEQEEGAFDEAGNFIRKAVDPDAVHDRWLEGVSKKAMKKAAAAREKREADLRQKQRDDDRISTSELLKSLISRLERGESSLEALARLGKRQTKPKKVPKWKVKKQRPKTNGADVEMQQADESKSDDPGQAKIKEAIDAITDAADKLLNRDNPAIYEMEREMLIREYQNETGEAWIEPRQQDQDVKDVPVQDMWEFRWTDGRDGGAKQGPYDNATMNAWKDAGYFGEGVEFRRAGDGPGWDKIPGFVPG</sequence>
<dbReference type="InterPro" id="IPR035445">
    <property type="entry name" value="GYF-like_dom_sf"/>
</dbReference>
<accession>A0AAD9I8G6</accession>
<dbReference type="SMART" id="SM00444">
    <property type="entry name" value="GYF"/>
    <property type="match status" value="1"/>
</dbReference>
<feature type="compositionally biased region" description="Basic and acidic residues" evidence="1">
    <location>
        <begin position="268"/>
        <end position="288"/>
    </location>
</feature>
<comment type="caution">
    <text evidence="3">The sequence shown here is derived from an EMBL/GenBank/DDBJ whole genome shotgun (WGS) entry which is preliminary data.</text>
</comment>
<keyword evidence="4" id="KW-1185">Reference proteome</keyword>
<feature type="region of interest" description="Disordered" evidence="1">
    <location>
        <begin position="311"/>
        <end position="355"/>
    </location>
</feature>
<dbReference type="PROSITE" id="PS50829">
    <property type="entry name" value="GYF"/>
    <property type="match status" value="1"/>
</dbReference>
<feature type="region of interest" description="Disordered" evidence="1">
    <location>
        <begin position="72"/>
        <end position="91"/>
    </location>
</feature>
<dbReference type="InterPro" id="IPR039905">
    <property type="entry name" value="CD2BP2/Lin1"/>
</dbReference>
<evidence type="ECO:0000313" key="3">
    <source>
        <dbReference type="EMBL" id="KAK2072913.1"/>
    </source>
</evidence>
<dbReference type="Pfam" id="PF02213">
    <property type="entry name" value="GYF"/>
    <property type="match status" value="1"/>
</dbReference>
<feature type="compositionally biased region" description="Basic residues" evidence="1">
    <location>
        <begin position="313"/>
        <end position="333"/>
    </location>
</feature>
<evidence type="ECO:0000256" key="1">
    <source>
        <dbReference type="SAM" id="MobiDB-lite"/>
    </source>
</evidence>
<dbReference type="PANTHER" id="PTHR13138">
    <property type="entry name" value="PROTEIN LIN1"/>
    <property type="match status" value="1"/>
</dbReference>
<feature type="compositionally biased region" description="Basic and acidic residues" evidence="1">
    <location>
        <begin position="346"/>
        <end position="355"/>
    </location>
</feature>
<dbReference type="PANTHER" id="PTHR13138:SF3">
    <property type="entry name" value="CD2 ANTIGEN CYTOPLASMIC TAIL-BINDING PROTEIN 2"/>
    <property type="match status" value="1"/>
</dbReference>
<feature type="domain" description="GYF" evidence="2">
    <location>
        <begin position="416"/>
        <end position="474"/>
    </location>
</feature>
<dbReference type="EMBL" id="JAQQPM010000006">
    <property type="protein sequence ID" value="KAK2072913.1"/>
    <property type="molecule type" value="Genomic_DNA"/>
</dbReference>
<dbReference type="GO" id="GO:0005682">
    <property type="term" value="C:U5 snRNP"/>
    <property type="evidence" value="ECO:0007669"/>
    <property type="project" value="InterPro"/>
</dbReference>
<feature type="region of interest" description="Disordered" evidence="1">
    <location>
        <begin position="97"/>
        <end position="192"/>
    </location>
</feature>
<dbReference type="InterPro" id="IPR003169">
    <property type="entry name" value="GYF"/>
</dbReference>
<feature type="compositionally biased region" description="Acidic residues" evidence="1">
    <location>
        <begin position="128"/>
        <end position="143"/>
    </location>
</feature>
<reference evidence="3" key="1">
    <citation type="journal article" date="2023" name="Mol. Plant Microbe Interact.">
        <title>Elucidating the Obligate Nature and Biological Capacity of an Invasive Fungal Corn Pathogen.</title>
        <authorList>
            <person name="MacCready J.S."/>
            <person name="Roggenkamp E.M."/>
            <person name="Gdanetz K."/>
            <person name="Chilvers M.I."/>
        </authorList>
    </citation>
    <scope>NUCLEOTIDE SEQUENCE</scope>
    <source>
        <strain evidence="3">PM02</strain>
    </source>
</reference>
<dbReference type="Gene3D" id="3.30.1490.40">
    <property type="match status" value="1"/>
</dbReference>
<protein>
    <recommendedName>
        <fullName evidence="2">GYF domain-containing protein</fullName>
    </recommendedName>
</protein>
<name>A0AAD9I8G6_9PEZI</name>
<dbReference type="AlphaFoldDB" id="A0AAD9I8G6"/>
<evidence type="ECO:0000313" key="4">
    <source>
        <dbReference type="Proteomes" id="UP001217918"/>
    </source>
</evidence>
<dbReference type="Proteomes" id="UP001217918">
    <property type="component" value="Unassembled WGS sequence"/>
</dbReference>
<proteinExistence type="predicted"/>
<gene>
    <name evidence="3" type="ORF">P8C59_007238</name>
</gene>
<dbReference type="SUPFAM" id="SSF55277">
    <property type="entry name" value="GYF domain"/>
    <property type="match status" value="1"/>
</dbReference>
<feature type="region of interest" description="Disordered" evidence="1">
    <location>
        <begin position="265"/>
        <end position="289"/>
    </location>
</feature>
<organism evidence="3 4">
    <name type="scientific">Phyllachora maydis</name>
    <dbReference type="NCBI Taxonomy" id="1825666"/>
    <lineage>
        <taxon>Eukaryota</taxon>
        <taxon>Fungi</taxon>
        <taxon>Dikarya</taxon>
        <taxon>Ascomycota</taxon>
        <taxon>Pezizomycotina</taxon>
        <taxon>Sordariomycetes</taxon>
        <taxon>Sordariomycetidae</taxon>
        <taxon>Phyllachorales</taxon>
        <taxon>Phyllachoraceae</taxon>
        <taxon>Phyllachora</taxon>
    </lineage>
</organism>
<evidence type="ECO:0000259" key="2">
    <source>
        <dbReference type="PROSITE" id="PS50829"/>
    </source>
</evidence>